<dbReference type="AlphaFoldDB" id="A0A5B7E974"/>
<evidence type="ECO:0000313" key="1">
    <source>
        <dbReference type="EMBL" id="MPC29907.1"/>
    </source>
</evidence>
<name>A0A5B7E974_PORTR</name>
<protein>
    <submittedName>
        <fullName evidence="1">Organic cation transporter protein</fullName>
    </submittedName>
</protein>
<organism evidence="1 2">
    <name type="scientific">Portunus trituberculatus</name>
    <name type="common">Swimming crab</name>
    <name type="synonym">Neptunus trituberculatus</name>
    <dbReference type="NCBI Taxonomy" id="210409"/>
    <lineage>
        <taxon>Eukaryota</taxon>
        <taxon>Metazoa</taxon>
        <taxon>Ecdysozoa</taxon>
        <taxon>Arthropoda</taxon>
        <taxon>Crustacea</taxon>
        <taxon>Multicrustacea</taxon>
        <taxon>Malacostraca</taxon>
        <taxon>Eumalacostraca</taxon>
        <taxon>Eucarida</taxon>
        <taxon>Decapoda</taxon>
        <taxon>Pleocyemata</taxon>
        <taxon>Brachyura</taxon>
        <taxon>Eubrachyura</taxon>
        <taxon>Portunoidea</taxon>
        <taxon>Portunidae</taxon>
        <taxon>Portuninae</taxon>
        <taxon>Portunus</taxon>
    </lineage>
</organism>
<dbReference type="Proteomes" id="UP000324222">
    <property type="component" value="Unassembled WGS sequence"/>
</dbReference>
<accession>A0A5B7E974</accession>
<evidence type="ECO:0000313" key="2">
    <source>
        <dbReference type="Proteomes" id="UP000324222"/>
    </source>
</evidence>
<dbReference type="OrthoDB" id="2544694at2759"/>
<proteinExistence type="predicted"/>
<dbReference type="EMBL" id="VSRR010002158">
    <property type="protein sequence ID" value="MPC29907.1"/>
    <property type="molecule type" value="Genomic_DNA"/>
</dbReference>
<reference evidence="1 2" key="1">
    <citation type="submission" date="2019-05" db="EMBL/GenBank/DDBJ databases">
        <title>Another draft genome of Portunus trituberculatus and its Hox gene families provides insights of decapod evolution.</title>
        <authorList>
            <person name="Jeong J.-H."/>
            <person name="Song I."/>
            <person name="Kim S."/>
            <person name="Choi T."/>
            <person name="Kim D."/>
            <person name="Ryu S."/>
            <person name="Kim W."/>
        </authorList>
    </citation>
    <scope>NUCLEOTIDE SEQUENCE [LARGE SCALE GENOMIC DNA]</scope>
    <source>
        <tissue evidence="1">Muscle</tissue>
    </source>
</reference>
<gene>
    <name evidence="1" type="primary">Orct_7</name>
    <name evidence="1" type="ORF">E2C01_023161</name>
</gene>
<keyword evidence="2" id="KW-1185">Reference proteome</keyword>
<comment type="caution">
    <text evidence="1">The sequence shown here is derived from an EMBL/GenBank/DDBJ whole genome shotgun (WGS) entry which is preliminary data.</text>
</comment>
<sequence>MLSHQIIRRYKDLREGLATNNKTGEHDRCHVYDYNYTEAALLGYDAAVAHQPRQANQDTPLIVPCSARDFNLTQHESSVVTEWDLVCERRVLYATTQAVNQLGFLIASLLTPILADR</sequence>